<reference evidence="1" key="2">
    <citation type="journal article" date="2021" name="Genome Biol. Evol.">
        <title>Developing a high-quality reference genome for a parasitic bivalve with doubly uniparental inheritance (Bivalvia: Unionida).</title>
        <authorList>
            <person name="Smith C.H."/>
        </authorList>
    </citation>
    <scope>NUCLEOTIDE SEQUENCE</scope>
    <source>
        <strain evidence="1">CHS0354</strain>
        <tissue evidence="1">Mantle</tissue>
    </source>
</reference>
<sequence>MCVAIQTDKRLQTSACPDSHSSFAPNTTEEPGGTIPECCQCVAPFLTIKQELI</sequence>
<dbReference type="AlphaFoldDB" id="A0AAE0RVC0"/>
<keyword evidence="2" id="KW-1185">Reference proteome</keyword>
<organism evidence="1 2">
    <name type="scientific">Potamilus streckersoni</name>
    <dbReference type="NCBI Taxonomy" id="2493646"/>
    <lineage>
        <taxon>Eukaryota</taxon>
        <taxon>Metazoa</taxon>
        <taxon>Spiralia</taxon>
        <taxon>Lophotrochozoa</taxon>
        <taxon>Mollusca</taxon>
        <taxon>Bivalvia</taxon>
        <taxon>Autobranchia</taxon>
        <taxon>Heteroconchia</taxon>
        <taxon>Palaeoheterodonta</taxon>
        <taxon>Unionida</taxon>
        <taxon>Unionoidea</taxon>
        <taxon>Unionidae</taxon>
        <taxon>Ambleminae</taxon>
        <taxon>Lampsilini</taxon>
        <taxon>Potamilus</taxon>
    </lineage>
</organism>
<reference evidence="1" key="1">
    <citation type="journal article" date="2021" name="Genome Biol. Evol.">
        <title>A High-Quality Reference Genome for a Parasitic Bivalve with Doubly Uniparental Inheritance (Bivalvia: Unionida).</title>
        <authorList>
            <person name="Smith C.H."/>
        </authorList>
    </citation>
    <scope>NUCLEOTIDE SEQUENCE</scope>
    <source>
        <strain evidence="1">CHS0354</strain>
    </source>
</reference>
<dbReference type="Proteomes" id="UP001195483">
    <property type="component" value="Unassembled WGS sequence"/>
</dbReference>
<evidence type="ECO:0000313" key="1">
    <source>
        <dbReference type="EMBL" id="KAK3580299.1"/>
    </source>
</evidence>
<feature type="non-terminal residue" evidence="1">
    <location>
        <position position="53"/>
    </location>
</feature>
<protein>
    <submittedName>
        <fullName evidence="1">Uncharacterized protein</fullName>
    </submittedName>
</protein>
<comment type="caution">
    <text evidence="1">The sequence shown here is derived from an EMBL/GenBank/DDBJ whole genome shotgun (WGS) entry which is preliminary data.</text>
</comment>
<proteinExistence type="predicted"/>
<dbReference type="EMBL" id="JAEAOA010001417">
    <property type="protein sequence ID" value="KAK3580299.1"/>
    <property type="molecule type" value="Genomic_DNA"/>
</dbReference>
<evidence type="ECO:0000313" key="2">
    <source>
        <dbReference type="Proteomes" id="UP001195483"/>
    </source>
</evidence>
<gene>
    <name evidence="1" type="ORF">CHS0354_023539</name>
</gene>
<accession>A0AAE0RVC0</accession>
<name>A0AAE0RVC0_9BIVA</name>
<reference evidence="1" key="3">
    <citation type="submission" date="2023-05" db="EMBL/GenBank/DDBJ databases">
        <authorList>
            <person name="Smith C.H."/>
        </authorList>
    </citation>
    <scope>NUCLEOTIDE SEQUENCE</scope>
    <source>
        <strain evidence="1">CHS0354</strain>
        <tissue evidence="1">Mantle</tissue>
    </source>
</reference>